<accession>A0A3Q4A8W6</accession>
<comment type="similarity">
    <text evidence="2">Belongs to the TMEM38 family.</text>
</comment>
<comment type="subcellular location">
    <subcellularLocation>
        <location evidence="1">Endoplasmic reticulum membrane</location>
        <topology evidence="1">Multi-pass membrane protein</topology>
    </subcellularLocation>
</comment>
<evidence type="ECO:0000256" key="9">
    <source>
        <dbReference type="ARBA" id="ARBA00022989"/>
    </source>
</evidence>
<sequence length="325" mass="34888">MDLLEALHLDELSHGLANLSMFPYFDMAHYVVSITALREQPGALQVSRVSPLACWFSSMLFCFGGAVLSGIMLAEPPVAPLSNSTSVLLASIIWYLVFYCPMDLVYCCITVLPLRLVLSGMKEVTRTWKVLSGVTQAHSKYKDSLLVMIAIGWAKGAGGGLISNFEQLVRGVWKPETNELLRMTYPTKITLIGAVLFSLQQTHYLPLQKHHLMLIYTVFTVVNKVSLAMMLTGSSASPFAAFESAIHKTLFGGSFPYAALTSEVNKACIDGSTSNTTTSTATTKESSTNRVAGGGAPPATAGGQSGSLKAKETHGAESTSCKKTD</sequence>
<keyword evidence="5 17" id="KW-0812">Transmembrane</keyword>
<reference evidence="18" key="2">
    <citation type="submission" date="2025-09" db="UniProtKB">
        <authorList>
            <consortium name="Ensembl"/>
        </authorList>
    </citation>
    <scope>IDENTIFICATION</scope>
</reference>
<evidence type="ECO:0000256" key="12">
    <source>
        <dbReference type="ARBA" id="ARBA00023303"/>
    </source>
</evidence>
<keyword evidence="4" id="KW-0633">Potassium transport</keyword>
<evidence type="ECO:0000256" key="6">
    <source>
        <dbReference type="ARBA" id="ARBA00022824"/>
    </source>
</evidence>
<comment type="function">
    <text evidence="14">Intracellular monovalent cation channel required for maintenance of rapid intracellular calcium release. Acts as a potassium counter-ion channel that functions in synchronization with calcium release from intracellular stores. Activated by increased cytosolic Ca(2+) levels.</text>
</comment>
<keyword evidence="9 17" id="KW-1133">Transmembrane helix</keyword>
<feature type="transmembrane region" description="Helical" evidence="17">
    <location>
        <begin position="49"/>
        <end position="72"/>
    </location>
</feature>
<dbReference type="STRING" id="94237.ENSMMOP00000000270"/>
<keyword evidence="3" id="KW-0813">Transport</keyword>
<dbReference type="GO" id="GO:0005267">
    <property type="term" value="F:potassium channel activity"/>
    <property type="evidence" value="ECO:0007669"/>
    <property type="project" value="UniProtKB-KW"/>
</dbReference>
<keyword evidence="10" id="KW-0406">Ion transport</keyword>
<evidence type="ECO:0000256" key="8">
    <source>
        <dbReference type="ARBA" id="ARBA00022958"/>
    </source>
</evidence>
<protein>
    <submittedName>
        <fullName evidence="18">Uncharacterized protein</fullName>
    </submittedName>
</protein>
<feature type="region of interest" description="Disordered" evidence="16">
    <location>
        <begin position="271"/>
        <end position="325"/>
    </location>
</feature>
<evidence type="ECO:0000256" key="16">
    <source>
        <dbReference type="SAM" id="MobiDB-lite"/>
    </source>
</evidence>
<proteinExistence type="inferred from homology"/>
<keyword evidence="6" id="KW-0256">Endoplasmic reticulum</keyword>
<dbReference type="PANTHER" id="PTHR12454:SF5">
    <property type="entry name" value="TRIMERIC INTRACELLULAR CATION CHANNEL TYPE B"/>
    <property type="match status" value="1"/>
</dbReference>
<evidence type="ECO:0000256" key="2">
    <source>
        <dbReference type="ARBA" id="ARBA00005766"/>
    </source>
</evidence>
<name>A0A3Q4A8W6_MOLML</name>
<organism evidence="18 19">
    <name type="scientific">Mola mola</name>
    <name type="common">Ocean sunfish</name>
    <name type="synonym">Tetraodon mola</name>
    <dbReference type="NCBI Taxonomy" id="94237"/>
    <lineage>
        <taxon>Eukaryota</taxon>
        <taxon>Metazoa</taxon>
        <taxon>Chordata</taxon>
        <taxon>Craniata</taxon>
        <taxon>Vertebrata</taxon>
        <taxon>Euteleostomi</taxon>
        <taxon>Actinopterygii</taxon>
        <taxon>Neopterygii</taxon>
        <taxon>Teleostei</taxon>
        <taxon>Neoteleostei</taxon>
        <taxon>Acanthomorphata</taxon>
        <taxon>Eupercaria</taxon>
        <taxon>Tetraodontiformes</taxon>
        <taxon>Molidae</taxon>
        <taxon>Mola</taxon>
    </lineage>
</organism>
<feature type="compositionally biased region" description="Basic and acidic residues" evidence="16">
    <location>
        <begin position="309"/>
        <end position="325"/>
    </location>
</feature>
<evidence type="ECO:0000256" key="14">
    <source>
        <dbReference type="ARBA" id="ARBA00045968"/>
    </source>
</evidence>
<keyword evidence="19" id="KW-1185">Reference proteome</keyword>
<keyword evidence="8" id="KW-0630">Potassium</keyword>
<evidence type="ECO:0000256" key="13">
    <source>
        <dbReference type="ARBA" id="ARBA00034430"/>
    </source>
</evidence>
<evidence type="ECO:0000313" key="19">
    <source>
        <dbReference type="Proteomes" id="UP000261620"/>
    </source>
</evidence>
<evidence type="ECO:0000256" key="11">
    <source>
        <dbReference type="ARBA" id="ARBA00023136"/>
    </source>
</evidence>
<feature type="transmembrane region" description="Helical" evidence="17">
    <location>
        <begin position="92"/>
        <end position="118"/>
    </location>
</feature>
<feature type="compositionally biased region" description="Low complexity" evidence="16">
    <location>
        <begin position="272"/>
        <end position="288"/>
    </location>
</feature>
<keyword evidence="7" id="KW-0631">Potassium channel</keyword>
<evidence type="ECO:0000256" key="1">
    <source>
        <dbReference type="ARBA" id="ARBA00004477"/>
    </source>
</evidence>
<evidence type="ECO:0000256" key="10">
    <source>
        <dbReference type="ARBA" id="ARBA00023065"/>
    </source>
</evidence>
<comment type="catalytic activity">
    <reaction evidence="13">
        <text>K(+)(in) = K(+)(out)</text>
        <dbReference type="Rhea" id="RHEA:29463"/>
        <dbReference type="ChEBI" id="CHEBI:29103"/>
    </reaction>
</comment>
<evidence type="ECO:0000256" key="17">
    <source>
        <dbReference type="SAM" id="Phobius"/>
    </source>
</evidence>
<dbReference type="AlphaFoldDB" id="A0A3Q4A8W6"/>
<dbReference type="PANTHER" id="PTHR12454">
    <property type="entry name" value="TRIMERIC INTRACELLULAR CATION CHANNEL"/>
    <property type="match status" value="1"/>
</dbReference>
<keyword evidence="12" id="KW-0407">Ion channel</keyword>
<evidence type="ECO:0000256" key="15">
    <source>
        <dbReference type="ARBA" id="ARBA00047059"/>
    </source>
</evidence>
<keyword evidence="11 17" id="KW-0472">Membrane</keyword>
<dbReference type="InterPro" id="IPR007866">
    <property type="entry name" value="TRIC_channel"/>
</dbReference>
<feature type="transmembrane region" description="Helical" evidence="17">
    <location>
        <begin position="20"/>
        <end position="37"/>
    </location>
</feature>
<dbReference type="OMA" id="HNELLRP"/>
<comment type="subunit">
    <text evidence="15">Homotrimer; conformation seems to be controled by binding to diacylglycerol (DAG).</text>
</comment>
<evidence type="ECO:0000313" key="18">
    <source>
        <dbReference type="Ensembl" id="ENSMMOP00000000270.1"/>
    </source>
</evidence>
<dbReference type="Ensembl" id="ENSMMOT00000000273.1">
    <property type="protein sequence ID" value="ENSMMOP00000000270.1"/>
    <property type="gene ID" value="ENSMMOG00000000217.1"/>
</dbReference>
<evidence type="ECO:0000256" key="4">
    <source>
        <dbReference type="ARBA" id="ARBA00022538"/>
    </source>
</evidence>
<evidence type="ECO:0000256" key="7">
    <source>
        <dbReference type="ARBA" id="ARBA00022826"/>
    </source>
</evidence>
<evidence type="ECO:0000256" key="5">
    <source>
        <dbReference type="ARBA" id="ARBA00022692"/>
    </source>
</evidence>
<dbReference type="GO" id="GO:0042802">
    <property type="term" value="F:identical protein binding"/>
    <property type="evidence" value="ECO:0007669"/>
    <property type="project" value="InterPro"/>
</dbReference>
<evidence type="ECO:0000256" key="3">
    <source>
        <dbReference type="ARBA" id="ARBA00022448"/>
    </source>
</evidence>
<dbReference type="Pfam" id="PF05197">
    <property type="entry name" value="TRIC"/>
    <property type="match status" value="1"/>
</dbReference>
<dbReference type="GO" id="GO:0005789">
    <property type="term" value="C:endoplasmic reticulum membrane"/>
    <property type="evidence" value="ECO:0007669"/>
    <property type="project" value="UniProtKB-SubCell"/>
</dbReference>
<reference evidence="18" key="1">
    <citation type="submission" date="2025-08" db="UniProtKB">
        <authorList>
            <consortium name="Ensembl"/>
        </authorList>
    </citation>
    <scope>IDENTIFICATION</scope>
</reference>
<dbReference type="Proteomes" id="UP000261620">
    <property type="component" value="Unplaced"/>
</dbReference>